<evidence type="ECO:0000256" key="4">
    <source>
        <dbReference type="ARBA" id="ARBA00023157"/>
    </source>
</evidence>
<keyword evidence="5" id="KW-0676">Redox-active center</keyword>
<dbReference type="InterPro" id="IPR036249">
    <property type="entry name" value="Thioredoxin-like_sf"/>
</dbReference>
<dbReference type="InterPro" id="IPR006660">
    <property type="entry name" value="Arsenate_reductase-like"/>
</dbReference>
<dbReference type="PROSITE" id="PS51354">
    <property type="entry name" value="GLUTAREDOXIN_2"/>
    <property type="match status" value="1"/>
</dbReference>
<dbReference type="InterPro" id="IPR014025">
    <property type="entry name" value="Glutaredoxin_subgr"/>
</dbReference>
<keyword evidence="4" id="KW-1015">Disulfide bond</keyword>
<dbReference type="InterPro" id="IPR002109">
    <property type="entry name" value="Glutaredoxin"/>
</dbReference>
<keyword evidence="2" id="KW-0813">Transport</keyword>
<dbReference type="RefSeq" id="WP_202954252.1">
    <property type="nucleotide sequence ID" value="NZ_JAPCID010000041.1"/>
</dbReference>
<dbReference type="PANTHER" id="PTHR46679">
    <property type="match status" value="1"/>
</dbReference>
<dbReference type="SUPFAM" id="SSF52833">
    <property type="entry name" value="Thioredoxin-like"/>
    <property type="match status" value="1"/>
</dbReference>
<sequence length="85" mass="9200">MSQITVYTTEPCGYCRVAKALLNKRGVPFEEINLAKDPEGRAELVRLTGMMTFPQVVIEGTSIGGYQELVAFDKAGKLSEFAAAA</sequence>
<feature type="domain" description="Glutaredoxin" evidence="7">
    <location>
        <begin position="4"/>
        <end position="63"/>
    </location>
</feature>
<dbReference type="PROSITE" id="PS51353">
    <property type="entry name" value="ARSC"/>
    <property type="match status" value="1"/>
</dbReference>
<comment type="similarity">
    <text evidence="1">Belongs to the glutaredoxin family.</text>
</comment>
<keyword evidence="3" id="KW-0249">Electron transport</keyword>
<dbReference type="PANTHER" id="PTHR46679:SF1">
    <property type="entry name" value="GLUTAREDOXIN-2, MITOCHONDRIAL"/>
    <property type="match status" value="1"/>
</dbReference>
<evidence type="ECO:0000256" key="6">
    <source>
        <dbReference type="PROSITE-ProRule" id="PRU01282"/>
    </source>
</evidence>
<comment type="similarity">
    <text evidence="6">Belongs to the ArsC family.</text>
</comment>
<evidence type="ECO:0000256" key="1">
    <source>
        <dbReference type="ARBA" id="ARBA00007787"/>
    </source>
</evidence>
<evidence type="ECO:0000313" key="8">
    <source>
        <dbReference type="EMBL" id="MDA0140543.1"/>
    </source>
</evidence>
<accession>A0ABT4RPP5</accession>
<gene>
    <name evidence="8" type="ORF">OJ962_23800</name>
</gene>
<keyword evidence="9" id="KW-1185">Reference proteome</keyword>
<dbReference type="Pfam" id="PF00462">
    <property type="entry name" value="Glutaredoxin"/>
    <property type="match status" value="1"/>
</dbReference>
<evidence type="ECO:0000259" key="7">
    <source>
        <dbReference type="Pfam" id="PF00462"/>
    </source>
</evidence>
<evidence type="ECO:0000313" key="9">
    <source>
        <dbReference type="Proteomes" id="UP001147700"/>
    </source>
</evidence>
<comment type="caution">
    <text evidence="8">The sequence shown here is derived from an EMBL/GenBank/DDBJ whole genome shotgun (WGS) entry which is preliminary data.</text>
</comment>
<evidence type="ECO:0000256" key="3">
    <source>
        <dbReference type="ARBA" id="ARBA00022982"/>
    </source>
</evidence>
<dbReference type="Gene3D" id="3.40.30.10">
    <property type="entry name" value="Glutaredoxin"/>
    <property type="match status" value="1"/>
</dbReference>
<protein>
    <submittedName>
        <fullName evidence="8">Glutaredoxin</fullName>
    </submittedName>
</protein>
<evidence type="ECO:0000256" key="5">
    <source>
        <dbReference type="ARBA" id="ARBA00023284"/>
    </source>
</evidence>
<organism evidence="8 9">
    <name type="scientific">Solirubrobacter deserti</name>
    <dbReference type="NCBI Taxonomy" id="2282478"/>
    <lineage>
        <taxon>Bacteria</taxon>
        <taxon>Bacillati</taxon>
        <taxon>Actinomycetota</taxon>
        <taxon>Thermoleophilia</taxon>
        <taxon>Solirubrobacterales</taxon>
        <taxon>Solirubrobacteraceae</taxon>
        <taxon>Solirubrobacter</taxon>
    </lineage>
</organism>
<dbReference type="Proteomes" id="UP001147700">
    <property type="component" value="Unassembled WGS sequence"/>
</dbReference>
<dbReference type="PRINTS" id="PR00160">
    <property type="entry name" value="GLUTAREDOXIN"/>
</dbReference>
<reference evidence="8" key="1">
    <citation type="submission" date="2022-10" db="EMBL/GenBank/DDBJ databases">
        <title>The WGS of Solirubrobacter sp. CPCC 204708.</title>
        <authorList>
            <person name="Jiang Z."/>
        </authorList>
    </citation>
    <scope>NUCLEOTIDE SEQUENCE</scope>
    <source>
        <strain evidence="8">CPCC 204708</strain>
    </source>
</reference>
<dbReference type="EMBL" id="JAPCID010000041">
    <property type="protein sequence ID" value="MDA0140543.1"/>
    <property type="molecule type" value="Genomic_DNA"/>
</dbReference>
<proteinExistence type="inferred from homology"/>
<name>A0ABT4RPP5_9ACTN</name>
<evidence type="ECO:0000256" key="2">
    <source>
        <dbReference type="ARBA" id="ARBA00022448"/>
    </source>
</evidence>